<dbReference type="KEGG" id="vg:18563832"/>
<sequence>MKITVKFIQERNEDGERYYAFLDRSRNEFRLYIENKIDMKIYEWYEISATILGEGYSSPVESQAIHTIITDVKVIRQVEIE</sequence>
<protein>
    <submittedName>
        <fullName evidence="1">Gp622</fullName>
    </submittedName>
</protein>
<dbReference type="EMBL" id="JN638751">
    <property type="protein sequence ID" value="AEO93867.1"/>
    <property type="molecule type" value="Genomic_DNA"/>
</dbReference>
<dbReference type="RefSeq" id="YP_009015914.1">
    <property type="nucleotide sequence ID" value="NC_023719.1"/>
</dbReference>
<evidence type="ECO:0000313" key="2">
    <source>
        <dbReference type="Proteomes" id="UP000009273"/>
    </source>
</evidence>
<organism evidence="1 2">
    <name type="scientific">Bacillus phage G</name>
    <dbReference type="NCBI Taxonomy" id="2884420"/>
    <lineage>
        <taxon>Viruses</taxon>
        <taxon>Duplodnaviria</taxon>
        <taxon>Heunggongvirae</taxon>
        <taxon>Uroviricota</taxon>
        <taxon>Caudoviricetes</taxon>
        <taxon>Donellivirus</taxon>
        <taxon>Donellivirus gee</taxon>
    </lineage>
</organism>
<name>G3MB02_9CAUD</name>
<reference evidence="1 2" key="1">
    <citation type="submission" date="2011-09" db="EMBL/GenBank/DDBJ databases">
        <authorList>
            <person name="Pope W.H."/>
            <person name="Pedulla M.L."/>
            <person name="Ford M.E."/>
            <person name="Peebles C.L."/>
            <person name="Hatfull G.H."/>
            <person name="Hendrix R.W."/>
        </authorList>
    </citation>
    <scope>NUCLEOTIDE SEQUENCE [LARGE SCALE GENOMIC DNA]</scope>
    <source>
        <strain evidence="1">G</strain>
    </source>
</reference>
<dbReference type="Proteomes" id="UP000009273">
    <property type="component" value="Segment"/>
</dbReference>
<proteinExistence type="predicted"/>
<gene>
    <name evidence="1" type="primary">622</name>
    <name evidence="1" type="ORF">G_622</name>
</gene>
<keyword evidence="2" id="KW-1185">Reference proteome</keyword>
<accession>G3MB02</accession>
<evidence type="ECO:0000313" key="1">
    <source>
        <dbReference type="EMBL" id="AEO93867.1"/>
    </source>
</evidence>
<dbReference type="GeneID" id="18563832"/>